<keyword evidence="3" id="KW-1185">Reference proteome</keyword>
<gene>
    <name evidence="1" type="ORF">CNMCM5623_009293</name>
    <name evidence="2" type="ORF">CNMCM7691_008952</name>
</gene>
<evidence type="ECO:0000313" key="3">
    <source>
        <dbReference type="Proteomes" id="UP000641853"/>
    </source>
</evidence>
<accession>A0A8H6Q0M1</accession>
<proteinExistence type="predicted"/>
<reference evidence="1" key="1">
    <citation type="submission" date="2020-06" db="EMBL/GenBank/DDBJ databases">
        <title>Draft genome sequences of strains closely related to Aspergillus parafelis and Aspergillus hiratsukae.</title>
        <authorList>
            <person name="Dos Santos R.A.C."/>
            <person name="Rivero-Menendez O."/>
            <person name="Steenwyk J.L."/>
            <person name="Mead M.E."/>
            <person name="Goldman G.H."/>
            <person name="Alastruey-Izquierdo A."/>
            <person name="Rokas A."/>
        </authorList>
    </citation>
    <scope>NUCLEOTIDE SEQUENCE</scope>
    <source>
        <strain evidence="1">CNM-CM5623</strain>
        <strain evidence="2">CNM-CM7691</strain>
    </source>
</reference>
<sequence>MTMQPGPEDNRSQDTWTNRPNAIKMSDFKFKGQKVDKDLVASIAKLLDANGIPNVMWGPYVLARYGVPLDLYDFAFVIPDQHLDRARDVLLAANFPPCPQGDDCHLLQPICRLPHSYAHFILDDEAQPPRDHNGQTGFCHPFRLELHKKSRLLWTLPDIPLGAPAPDDPNYMLVTSDRTDVYDTRMQSDRVPYTHYPVKMPTLPRYAESLAYGYLRNRRPEGEGNSLQAGFFLRELSSIGLYCVLDRDDLAPRLHRFWRLWNNRRSSQPLFCYSARLAAELRSANFFPQEEEEGEAQEST</sequence>
<protein>
    <submittedName>
        <fullName evidence="1">Uncharacterized protein</fullName>
    </submittedName>
</protein>
<dbReference type="AlphaFoldDB" id="A0A8H6Q0M1"/>
<comment type="caution">
    <text evidence="1">The sequence shown here is derived from an EMBL/GenBank/DDBJ whole genome shotgun (WGS) entry which is preliminary data.</text>
</comment>
<dbReference type="EMBL" id="JACBAE010001326">
    <property type="protein sequence ID" value="KAF7164866.1"/>
    <property type="molecule type" value="Genomic_DNA"/>
</dbReference>
<evidence type="ECO:0000313" key="4">
    <source>
        <dbReference type="Proteomes" id="UP000654922"/>
    </source>
</evidence>
<dbReference type="OrthoDB" id="4499271at2759"/>
<dbReference type="Proteomes" id="UP000641853">
    <property type="component" value="Unassembled WGS sequence"/>
</dbReference>
<evidence type="ECO:0000313" key="2">
    <source>
        <dbReference type="EMBL" id="KAF7179900.1"/>
    </source>
</evidence>
<evidence type="ECO:0000313" key="1">
    <source>
        <dbReference type="EMBL" id="KAF7164866.1"/>
    </source>
</evidence>
<dbReference type="EMBL" id="JACBAG010001851">
    <property type="protein sequence ID" value="KAF7179900.1"/>
    <property type="molecule type" value="Genomic_DNA"/>
</dbReference>
<dbReference type="Proteomes" id="UP000654922">
    <property type="component" value="Unassembled WGS sequence"/>
</dbReference>
<organism evidence="1 4">
    <name type="scientific">Aspergillus felis</name>
    <dbReference type="NCBI Taxonomy" id="1287682"/>
    <lineage>
        <taxon>Eukaryota</taxon>
        <taxon>Fungi</taxon>
        <taxon>Dikarya</taxon>
        <taxon>Ascomycota</taxon>
        <taxon>Pezizomycotina</taxon>
        <taxon>Eurotiomycetes</taxon>
        <taxon>Eurotiomycetidae</taxon>
        <taxon>Eurotiales</taxon>
        <taxon>Aspergillaceae</taxon>
        <taxon>Aspergillus</taxon>
        <taxon>Aspergillus subgen. Fumigati</taxon>
    </lineage>
</organism>
<name>A0A8H6Q0M1_9EURO</name>